<reference evidence="1 2" key="1">
    <citation type="journal article" date="2016" name="Sci. Rep.">
        <title>Metabolic traits of an uncultured archaeal lineage -MSBL1- from brine pools of the Red Sea.</title>
        <authorList>
            <person name="Mwirichia R."/>
            <person name="Alam I."/>
            <person name="Rashid M."/>
            <person name="Vinu M."/>
            <person name="Ba-Alawi W."/>
            <person name="Anthony Kamau A."/>
            <person name="Kamanda Ngugi D."/>
            <person name="Goker M."/>
            <person name="Klenk H.P."/>
            <person name="Bajic V."/>
            <person name="Stingl U."/>
        </authorList>
    </citation>
    <scope>NUCLEOTIDE SEQUENCE [LARGE SCALE GENOMIC DNA]</scope>
    <source>
        <strain evidence="1">SCGC-AAA259E19</strain>
    </source>
</reference>
<organism evidence="1 2">
    <name type="scientific">candidate division MSBL1 archaeon SCGC-AAA259E19</name>
    <dbReference type="NCBI Taxonomy" id="1698264"/>
    <lineage>
        <taxon>Archaea</taxon>
        <taxon>Methanobacteriati</taxon>
        <taxon>Methanobacteriota</taxon>
        <taxon>candidate division MSBL1</taxon>
    </lineage>
</organism>
<comment type="caution">
    <text evidence="1">The sequence shown here is derived from an EMBL/GenBank/DDBJ whole genome shotgun (WGS) entry which is preliminary data.</text>
</comment>
<dbReference type="EMBL" id="LHXO01000035">
    <property type="protein sequence ID" value="KXA94875.1"/>
    <property type="molecule type" value="Genomic_DNA"/>
</dbReference>
<proteinExistence type="predicted"/>
<evidence type="ECO:0000313" key="1">
    <source>
        <dbReference type="EMBL" id="KXA94875.1"/>
    </source>
</evidence>
<name>A0A133UKX6_9EURY</name>
<evidence type="ECO:0000313" key="2">
    <source>
        <dbReference type="Proteomes" id="UP000070284"/>
    </source>
</evidence>
<accession>A0A133UKX6</accession>
<gene>
    <name evidence="1" type="ORF">AKJ65_03200</name>
</gene>
<keyword evidence="2" id="KW-1185">Reference proteome</keyword>
<sequence length="60" mass="6960">MGTHKGGRTNFWKILTVRESSTLHCRRRNCIRDLEDKERSIQAFGERKTQKVGIGNGEAW</sequence>
<protein>
    <submittedName>
        <fullName evidence="1">Uncharacterized protein</fullName>
    </submittedName>
</protein>
<dbReference type="Proteomes" id="UP000070284">
    <property type="component" value="Unassembled WGS sequence"/>
</dbReference>
<dbReference type="AlphaFoldDB" id="A0A133UKX6"/>